<protein>
    <submittedName>
        <fullName evidence="11">Si:ch73-193i2.2</fullName>
    </submittedName>
</protein>
<evidence type="ECO:0000256" key="9">
    <source>
        <dbReference type="SAM" id="Phobius"/>
    </source>
</evidence>
<evidence type="ECO:0000259" key="10">
    <source>
        <dbReference type="Pfam" id="PF00520"/>
    </source>
</evidence>
<sequence>MTRQQFYYLHLLEPEPPCKQNPPGQGSQDGVASEPTSPLEFIVHQGKLDLIMHPVVLKLITVKWKLYGRLGAWILLLLNFLFIVSWTTVAISVSVIRTEEPYVFPEDWWRVFGVVVALGLTVVEVGREVAEMIGSRRKLRSWQSWCEYRTNDDLRCTHPMWPEEKHFLEEQIKLIHRMKGNYLQDPWNIFDWLVYILLMAVFGIHVADIFLLGGTLRDYSLRLFAVVIIFLWLRLMKHVRAFRVMGPFIVMLGKIVGDVLRFLFLYAEIFIPYACAFWIIFGGQASIPSMRTVPQLLYSLYRITLVDEYEFNAMVEVDSIMAHFLCGTFLALSSILCVNLMIALLSDTFQRVYDNALANAVMQQAAIILQVEESMPRLCRFYDDQHIHRFCAPLGELYDDDIRTDSKRHAELKTITTQIKETLDEFLEIQKEVNPSEQGRPDESDRGSGERYFSSPVQGEHLQTLQRLQMDQTQQNQDLSALRADMKNLQALIHQLIQSQTSLCVGCGVTVKAAESTGSETVEAPPYRASTG</sequence>
<accession>A0A4W5PBE3</accession>
<name>A0A4W5PBE3_9TELE</name>
<evidence type="ECO:0000256" key="8">
    <source>
        <dbReference type="SAM" id="MobiDB-lite"/>
    </source>
</evidence>
<evidence type="ECO:0000256" key="7">
    <source>
        <dbReference type="SAM" id="Coils"/>
    </source>
</evidence>
<evidence type="ECO:0000256" key="4">
    <source>
        <dbReference type="ARBA" id="ARBA00022989"/>
    </source>
</evidence>
<dbReference type="InterPro" id="IPR024862">
    <property type="entry name" value="TRPV"/>
</dbReference>
<dbReference type="GO" id="GO:0005886">
    <property type="term" value="C:plasma membrane"/>
    <property type="evidence" value="ECO:0007669"/>
    <property type="project" value="TreeGrafter"/>
</dbReference>
<dbReference type="STRING" id="62062.ENSHHUP00000059418"/>
<evidence type="ECO:0000256" key="3">
    <source>
        <dbReference type="ARBA" id="ARBA00022737"/>
    </source>
</evidence>
<feature type="domain" description="Ion transport" evidence="10">
    <location>
        <begin position="153"/>
        <end position="355"/>
    </location>
</feature>
<dbReference type="Gene3D" id="1.10.287.70">
    <property type="match status" value="1"/>
</dbReference>
<reference evidence="12" key="1">
    <citation type="submission" date="2018-06" db="EMBL/GenBank/DDBJ databases">
        <title>Genome assembly of Danube salmon.</title>
        <authorList>
            <person name="Macqueen D.J."/>
            <person name="Gundappa M.K."/>
        </authorList>
    </citation>
    <scope>NUCLEOTIDE SEQUENCE [LARGE SCALE GENOMIC DNA]</scope>
</reference>
<keyword evidence="12" id="KW-1185">Reference proteome</keyword>
<evidence type="ECO:0000256" key="5">
    <source>
        <dbReference type="ARBA" id="ARBA00023043"/>
    </source>
</evidence>
<keyword evidence="6 9" id="KW-0472">Membrane</keyword>
<feature type="transmembrane region" description="Helical" evidence="9">
    <location>
        <begin position="259"/>
        <end position="281"/>
    </location>
</feature>
<reference evidence="11" key="2">
    <citation type="submission" date="2025-08" db="UniProtKB">
        <authorList>
            <consortium name="Ensembl"/>
        </authorList>
    </citation>
    <scope>IDENTIFICATION</scope>
</reference>
<feature type="transmembrane region" description="Helical" evidence="9">
    <location>
        <begin position="73"/>
        <end position="96"/>
    </location>
</feature>
<feature type="transmembrane region" description="Helical" evidence="9">
    <location>
        <begin position="219"/>
        <end position="235"/>
    </location>
</feature>
<organism evidence="11 12">
    <name type="scientific">Hucho hucho</name>
    <name type="common">huchen</name>
    <dbReference type="NCBI Taxonomy" id="62062"/>
    <lineage>
        <taxon>Eukaryota</taxon>
        <taxon>Metazoa</taxon>
        <taxon>Chordata</taxon>
        <taxon>Craniata</taxon>
        <taxon>Vertebrata</taxon>
        <taxon>Euteleostomi</taxon>
        <taxon>Actinopterygii</taxon>
        <taxon>Neopterygii</taxon>
        <taxon>Teleostei</taxon>
        <taxon>Protacanthopterygii</taxon>
        <taxon>Salmoniformes</taxon>
        <taxon>Salmonidae</taxon>
        <taxon>Salmoninae</taxon>
        <taxon>Hucho</taxon>
    </lineage>
</organism>
<evidence type="ECO:0000256" key="2">
    <source>
        <dbReference type="ARBA" id="ARBA00022692"/>
    </source>
</evidence>
<reference evidence="11" key="3">
    <citation type="submission" date="2025-09" db="UniProtKB">
        <authorList>
            <consortium name="Ensembl"/>
        </authorList>
    </citation>
    <scope>IDENTIFICATION</scope>
</reference>
<evidence type="ECO:0000313" key="12">
    <source>
        <dbReference type="Proteomes" id="UP000314982"/>
    </source>
</evidence>
<dbReference type="Ensembl" id="ENSHHUT00000061449.1">
    <property type="protein sequence ID" value="ENSHHUP00000059418.1"/>
    <property type="gene ID" value="ENSHHUG00000035310.1"/>
</dbReference>
<dbReference type="PANTHER" id="PTHR10582">
    <property type="entry name" value="TRANSIENT RECEPTOR POTENTIAL ION CHANNEL PROTEIN"/>
    <property type="match status" value="1"/>
</dbReference>
<proteinExistence type="predicted"/>
<dbReference type="GeneTree" id="ENSGT00910000144630"/>
<dbReference type="Proteomes" id="UP000314982">
    <property type="component" value="Unassembled WGS sequence"/>
</dbReference>
<keyword evidence="5" id="KW-0040">ANK repeat</keyword>
<feature type="transmembrane region" description="Helical" evidence="9">
    <location>
        <begin position="320"/>
        <end position="345"/>
    </location>
</feature>
<feature type="transmembrane region" description="Helical" evidence="9">
    <location>
        <begin position="192"/>
        <end position="213"/>
    </location>
</feature>
<feature type="compositionally biased region" description="Polar residues" evidence="8">
    <location>
        <begin position="22"/>
        <end position="34"/>
    </location>
</feature>
<evidence type="ECO:0000256" key="6">
    <source>
        <dbReference type="ARBA" id="ARBA00023136"/>
    </source>
</evidence>
<keyword evidence="3" id="KW-0677">Repeat</keyword>
<dbReference type="InterPro" id="IPR005821">
    <property type="entry name" value="Ion_trans_dom"/>
</dbReference>
<feature type="compositionally biased region" description="Basic and acidic residues" evidence="8">
    <location>
        <begin position="439"/>
        <end position="449"/>
    </location>
</feature>
<keyword evidence="4 9" id="KW-1133">Transmembrane helix</keyword>
<dbReference type="Pfam" id="PF00520">
    <property type="entry name" value="Ion_trans"/>
    <property type="match status" value="1"/>
</dbReference>
<feature type="transmembrane region" description="Helical" evidence="9">
    <location>
        <begin position="108"/>
        <end position="130"/>
    </location>
</feature>
<dbReference type="AlphaFoldDB" id="A0A4W5PBE3"/>
<evidence type="ECO:0000313" key="11">
    <source>
        <dbReference type="Ensembl" id="ENSHHUP00000059418.1"/>
    </source>
</evidence>
<dbReference type="GO" id="GO:0005262">
    <property type="term" value="F:calcium channel activity"/>
    <property type="evidence" value="ECO:0007669"/>
    <property type="project" value="TreeGrafter"/>
</dbReference>
<feature type="coiled-coil region" evidence="7">
    <location>
        <begin position="465"/>
        <end position="499"/>
    </location>
</feature>
<dbReference type="GO" id="GO:0098703">
    <property type="term" value="P:calcium ion import across plasma membrane"/>
    <property type="evidence" value="ECO:0007669"/>
    <property type="project" value="TreeGrafter"/>
</dbReference>
<feature type="region of interest" description="Disordered" evidence="8">
    <location>
        <begin position="15"/>
        <end position="34"/>
    </location>
</feature>
<keyword evidence="7" id="KW-0175">Coiled coil</keyword>
<dbReference type="PANTHER" id="PTHR10582:SF33">
    <property type="entry name" value="TRANSIENT RECEPTOR POTENTIAL CHANNEL PYREXIA"/>
    <property type="match status" value="1"/>
</dbReference>
<keyword evidence="2 9" id="KW-0812">Transmembrane</keyword>
<comment type="subcellular location">
    <subcellularLocation>
        <location evidence="1">Membrane</location>
        <topology evidence="1">Multi-pass membrane protein</topology>
    </subcellularLocation>
</comment>
<feature type="region of interest" description="Disordered" evidence="8">
    <location>
        <begin position="432"/>
        <end position="453"/>
    </location>
</feature>
<evidence type="ECO:0000256" key="1">
    <source>
        <dbReference type="ARBA" id="ARBA00004141"/>
    </source>
</evidence>